<evidence type="ECO:0000256" key="2">
    <source>
        <dbReference type="ARBA" id="ARBA00022737"/>
    </source>
</evidence>
<dbReference type="InterPro" id="IPR036322">
    <property type="entry name" value="WD40_repeat_dom_sf"/>
</dbReference>
<name>A0AAV2LAF6_KNICA</name>
<dbReference type="InterPro" id="IPR015943">
    <property type="entry name" value="WD40/YVTN_repeat-like_dom_sf"/>
</dbReference>
<evidence type="ECO:0000259" key="4">
    <source>
        <dbReference type="Pfam" id="PF23342"/>
    </source>
</evidence>
<keyword evidence="6" id="KW-1185">Reference proteome</keyword>
<proteinExistence type="predicted"/>
<dbReference type="EMBL" id="OZ035845">
    <property type="protein sequence ID" value="CAL1599236.1"/>
    <property type="molecule type" value="Genomic_DNA"/>
</dbReference>
<dbReference type="PROSITE" id="PS50294">
    <property type="entry name" value="WD_REPEATS_REGION"/>
    <property type="match status" value="1"/>
</dbReference>
<dbReference type="AlphaFoldDB" id="A0AAV2LAF6"/>
<dbReference type="PANTHER" id="PTHR19848:SF8">
    <property type="entry name" value="F-BOX AND WD REPEAT DOMAIN CONTAINING 7"/>
    <property type="match status" value="1"/>
</dbReference>
<feature type="domain" description="WDR90 4th beta-propeller" evidence="4">
    <location>
        <begin position="110"/>
        <end position="415"/>
    </location>
</feature>
<dbReference type="PANTHER" id="PTHR19848">
    <property type="entry name" value="WD40 REPEAT PROTEIN"/>
    <property type="match status" value="1"/>
</dbReference>
<dbReference type="FunFam" id="2.130.10.10:FF:001066">
    <property type="entry name" value="WD repeat domain 90"/>
    <property type="match status" value="1"/>
</dbReference>
<evidence type="ECO:0000256" key="1">
    <source>
        <dbReference type="ARBA" id="ARBA00022574"/>
    </source>
</evidence>
<dbReference type="Gene3D" id="2.130.10.10">
    <property type="entry name" value="YVTN repeat-like/Quinoprotein amine dehydrogenase"/>
    <property type="match status" value="2"/>
</dbReference>
<dbReference type="Pfam" id="PF23342">
    <property type="entry name" value="WDR90_beta-prop_4th"/>
    <property type="match status" value="1"/>
</dbReference>
<keyword evidence="1 3" id="KW-0853">WD repeat</keyword>
<protein>
    <recommendedName>
        <fullName evidence="4">WDR90 4th beta-propeller domain-containing protein</fullName>
    </recommendedName>
</protein>
<evidence type="ECO:0000313" key="5">
    <source>
        <dbReference type="EMBL" id="CAL1599236.1"/>
    </source>
</evidence>
<dbReference type="Proteomes" id="UP001497482">
    <property type="component" value="Chromosome 23"/>
</dbReference>
<dbReference type="SUPFAM" id="SSF50978">
    <property type="entry name" value="WD40 repeat-like"/>
    <property type="match status" value="2"/>
</dbReference>
<keyword evidence="2" id="KW-0677">Repeat</keyword>
<gene>
    <name evidence="5" type="ORF">KC01_LOCUS27542</name>
</gene>
<organism evidence="5 6">
    <name type="scientific">Knipowitschia caucasica</name>
    <name type="common">Caucasian dwarf goby</name>
    <name type="synonym">Pomatoschistus caucasicus</name>
    <dbReference type="NCBI Taxonomy" id="637954"/>
    <lineage>
        <taxon>Eukaryota</taxon>
        <taxon>Metazoa</taxon>
        <taxon>Chordata</taxon>
        <taxon>Craniata</taxon>
        <taxon>Vertebrata</taxon>
        <taxon>Euteleostomi</taxon>
        <taxon>Actinopterygii</taxon>
        <taxon>Neopterygii</taxon>
        <taxon>Teleostei</taxon>
        <taxon>Neoteleostei</taxon>
        <taxon>Acanthomorphata</taxon>
        <taxon>Gobiaria</taxon>
        <taxon>Gobiiformes</taxon>
        <taxon>Gobioidei</taxon>
        <taxon>Gobiidae</taxon>
        <taxon>Gobiinae</taxon>
        <taxon>Knipowitschia</taxon>
    </lineage>
</organism>
<evidence type="ECO:0000256" key="3">
    <source>
        <dbReference type="PROSITE-ProRule" id="PRU00221"/>
    </source>
</evidence>
<accession>A0AAV2LAF6</accession>
<dbReference type="InterPro" id="IPR055440">
    <property type="entry name" value="Beta-prop_WDR90_4th"/>
</dbReference>
<dbReference type="SMART" id="SM00320">
    <property type="entry name" value="WD40"/>
    <property type="match status" value="6"/>
</dbReference>
<dbReference type="InterPro" id="IPR001680">
    <property type="entry name" value="WD40_rpt"/>
</dbReference>
<feature type="repeat" description="WD" evidence="3">
    <location>
        <begin position="103"/>
        <end position="144"/>
    </location>
</feature>
<reference evidence="5 6" key="1">
    <citation type="submission" date="2024-04" db="EMBL/GenBank/DDBJ databases">
        <authorList>
            <person name="Waldvogel A.-M."/>
            <person name="Schoenle A."/>
        </authorList>
    </citation>
    <scope>NUCLEOTIDE SEQUENCE [LARGE SCALE GENOMIC DNA]</scope>
</reference>
<dbReference type="PROSITE" id="PS50082">
    <property type="entry name" value="WD_REPEATS_2"/>
    <property type="match status" value="1"/>
</dbReference>
<evidence type="ECO:0000313" key="6">
    <source>
        <dbReference type="Proteomes" id="UP001497482"/>
    </source>
</evidence>
<sequence>MTWEADAGEIGVLQCQGNHLLTGSNSSRVRLWEVGAVHDMRLLGRFSNEEHSEKAVLMKQEIQLDGTIVAAAFDTSIDMGIIGTTAGTLWYINWSENSSIRLVSGHRAEVNDVVFSPDEEYFASCSEDGSVRVWATRSTELLVQFQVLNQACCCVCWSPSLSRDGFRLAAGYSDGTVRVFKLTSSEMDMKLRPHHVEVTAVQFSAKGHVILSAGNTGVITVSSSENGETVRVLKDHRGAAITTIQCVQKQGREFGLEGTEVWLAASADRRVSVWVSDWMRDKCELLDWLTFPAPAFTGEGSPPPSLAAFCPSDPSLVVYTGYGVEKELSYYSLSTKQMIKKIAIPHWATCFSLSPKSHYVAVGSKDCVMKLIEANNGRFQDFVLNDSLQKCHFSPSGSLLFTVALNELLLWEVHSGSF</sequence>